<dbReference type="InterPro" id="IPR012327">
    <property type="entry name" value="MeTrfase_D12"/>
</dbReference>
<accession>A0A7C3CKD0</accession>
<dbReference type="GO" id="GO:0032259">
    <property type="term" value="P:methylation"/>
    <property type="evidence" value="ECO:0007669"/>
    <property type="project" value="UniProtKB-KW"/>
</dbReference>
<evidence type="ECO:0000256" key="1">
    <source>
        <dbReference type="ARBA" id="ARBA00006594"/>
    </source>
</evidence>
<sequence length="277" mass="32613">MSVTKPLPLIGGKRHLVKTLLRLIPSHRVYVEPFAGGATLFFAKEPSEVEILNDINGEIVNFYRVLKHHWPEFWRQIRPMFKSRRLFEDLKKTPPETLTDIQRAVRFFYLLKNNFGAKLDGFHFFAGRRAEKKRFAPRVLRARLYRAFGRLQEAVVENLDFEECIRRYDTEETFFYCDPPYYGYESMYPGAHREDFDRLVRVLRGIRGKWLLSNVDHPRVREAFKGYHILEAKVPWSTGNRFRARQKVGREILIANYDISAGKIVEKSRGGSLKAKN</sequence>
<dbReference type="Pfam" id="PF02086">
    <property type="entry name" value="MethyltransfD12"/>
    <property type="match status" value="1"/>
</dbReference>
<comment type="catalytic activity">
    <reaction evidence="6">
        <text>a 2'-deoxyadenosine in DNA + S-adenosyl-L-methionine = an N(6)-methyl-2'-deoxyadenosine in DNA + S-adenosyl-L-homocysteine + H(+)</text>
        <dbReference type="Rhea" id="RHEA:15197"/>
        <dbReference type="Rhea" id="RHEA-COMP:12418"/>
        <dbReference type="Rhea" id="RHEA-COMP:12419"/>
        <dbReference type="ChEBI" id="CHEBI:15378"/>
        <dbReference type="ChEBI" id="CHEBI:57856"/>
        <dbReference type="ChEBI" id="CHEBI:59789"/>
        <dbReference type="ChEBI" id="CHEBI:90615"/>
        <dbReference type="ChEBI" id="CHEBI:90616"/>
        <dbReference type="EC" id="2.1.1.72"/>
    </reaction>
</comment>
<keyword evidence="4" id="KW-0808">Transferase</keyword>
<dbReference type="PANTHER" id="PTHR30481">
    <property type="entry name" value="DNA ADENINE METHYLASE"/>
    <property type="match status" value="1"/>
</dbReference>
<evidence type="ECO:0000256" key="6">
    <source>
        <dbReference type="ARBA" id="ARBA00047942"/>
    </source>
</evidence>
<dbReference type="Gene3D" id="1.10.1020.10">
    <property type="entry name" value="Adenine-specific Methyltransferase, Domain 2"/>
    <property type="match status" value="1"/>
</dbReference>
<name>A0A7C3CKD0_9BACT</name>
<dbReference type="AlphaFoldDB" id="A0A7C3CKD0"/>
<gene>
    <name evidence="7" type="ORF">ENJ40_05685</name>
</gene>
<dbReference type="PIRSF" id="PIRSF000398">
    <property type="entry name" value="M_m6A_EcoRV"/>
    <property type="match status" value="1"/>
</dbReference>
<dbReference type="PRINTS" id="PR00505">
    <property type="entry name" value="D12N6MTFRASE"/>
</dbReference>
<dbReference type="InterPro" id="IPR023095">
    <property type="entry name" value="Ade_MeTrfase_dom_2"/>
</dbReference>
<organism evidence="7">
    <name type="scientific">Thermosulfurimonas dismutans</name>
    <dbReference type="NCBI Taxonomy" id="999894"/>
    <lineage>
        <taxon>Bacteria</taxon>
        <taxon>Pseudomonadati</taxon>
        <taxon>Thermodesulfobacteriota</taxon>
        <taxon>Thermodesulfobacteria</taxon>
        <taxon>Thermodesulfobacteriales</taxon>
        <taxon>Thermodesulfobacteriaceae</taxon>
        <taxon>Thermosulfurimonas</taxon>
    </lineage>
</organism>
<dbReference type="PANTHER" id="PTHR30481:SF4">
    <property type="entry name" value="SITE-SPECIFIC DNA-METHYLTRANSFERASE (ADENINE-SPECIFIC)"/>
    <property type="match status" value="1"/>
</dbReference>
<dbReference type="Gene3D" id="3.40.50.150">
    <property type="entry name" value="Vaccinia Virus protein VP39"/>
    <property type="match status" value="1"/>
</dbReference>
<dbReference type="InterPro" id="IPR029063">
    <property type="entry name" value="SAM-dependent_MTases_sf"/>
</dbReference>
<evidence type="ECO:0000256" key="5">
    <source>
        <dbReference type="ARBA" id="ARBA00022691"/>
    </source>
</evidence>
<dbReference type="EC" id="2.1.1.72" evidence="2"/>
<comment type="caution">
    <text evidence="7">The sequence shown here is derived from an EMBL/GenBank/DDBJ whole genome shotgun (WGS) entry which is preliminary data.</text>
</comment>
<comment type="similarity">
    <text evidence="1">Belongs to the N(4)/N(6)-methyltransferase family.</text>
</comment>
<dbReference type="GO" id="GO:0006298">
    <property type="term" value="P:mismatch repair"/>
    <property type="evidence" value="ECO:0007669"/>
    <property type="project" value="TreeGrafter"/>
</dbReference>
<protein>
    <recommendedName>
        <fullName evidence="2">site-specific DNA-methyltransferase (adenine-specific)</fullName>
        <ecNumber evidence="2">2.1.1.72</ecNumber>
    </recommendedName>
</protein>
<dbReference type="GO" id="GO:0009007">
    <property type="term" value="F:site-specific DNA-methyltransferase (adenine-specific) activity"/>
    <property type="evidence" value="ECO:0007669"/>
    <property type="project" value="UniProtKB-EC"/>
</dbReference>
<evidence type="ECO:0000256" key="4">
    <source>
        <dbReference type="ARBA" id="ARBA00022679"/>
    </source>
</evidence>
<keyword evidence="3 7" id="KW-0489">Methyltransferase</keyword>
<dbReference type="Proteomes" id="UP000886043">
    <property type="component" value="Unassembled WGS sequence"/>
</dbReference>
<dbReference type="EMBL" id="DRMH01000076">
    <property type="protein sequence ID" value="HFC97931.1"/>
    <property type="molecule type" value="Genomic_DNA"/>
</dbReference>
<dbReference type="GO" id="GO:0009307">
    <property type="term" value="P:DNA restriction-modification system"/>
    <property type="evidence" value="ECO:0007669"/>
    <property type="project" value="InterPro"/>
</dbReference>
<dbReference type="GO" id="GO:1904047">
    <property type="term" value="F:S-adenosyl-L-methionine binding"/>
    <property type="evidence" value="ECO:0007669"/>
    <property type="project" value="TreeGrafter"/>
</dbReference>
<reference evidence="7" key="1">
    <citation type="journal article" date="2020" name="mSystems">
        <title>Genome- and Community-Level Interaction Insights into Carbon Utilization and Element Cycling Functions of Hydrothermarchaeota in Hydrothermal Sediment.</title>
        <authorList>
            <person name="Zhou Z."/>
            <person name="Liu Y."/>
            <person name="Xu W."/>
            <person name="Pan J."/>
            <person name="Luo Z.H."/>
            <person name="Li M."/>
        </authorList>
    </citation>
    <scope>NUCLEOTIDE SEQUENCE [LARGE SCALE GENOMIC DNA]</scope>
    <source>
        <strain evidence="7">HyVt-483</strain>
    </source>
</reference>
<dbReference type="SUPFAM" id="SSF53335">
    <property type="entry name" value="S-adenosyl-L-methionine-dependent methyltransferases"/>
    <property type="match status" value="1"/>
</dbReference>
<evidence type="ECO:0000313" key="7">
    <source>
        <dbReference type="EMBL" id="HFC97931.1"/>
    </source>
</evidence>
<keyword evidence="5" id="KW-0949">S-adenosyl-L-methionine</keyword>
<dbReference type="InterPro" id="IPR012263">
    <property type="entry name" value="M_m6A_EcoRV"/>
</dbReference>
<dbReference type="GO" id="GO:0043565">
    <property type="term" value="F:sequence-specific DNA binding"/>
    <property type="evidence" value="ECO:0007669"/>
    <property type="project" value="TreeGrafter"/>
</dbReference>
<evidence type="ECO:0000256" key="3">
    <source>
        <dbReference type="ARBA" id="ARBA00022603"/>
    </source>
</evidence>
<evidence type="ECO:0000256" key="2">
    <source>
        <dbReference type="ARBA" id="ARBA00011900"/>
    </source>
</evidence>
<proteinExistence type="inferred from homology"/>